<sequence length="61" mass="7040">MIGVAIGWLYKELSRYRGRMRGFFRVLAMWDSESYLLCRVSRVIWLCGQQGLIGCMFGCVG</sequence>
<name>A0A3T1DBE4_9BACL</name>
<dbReference type="AlphaFoldDB" id="A0A3T1DBE4"/>
<protein>
    <submittedName>
        <fullName evidence="1">Uncharacterized protein</fullName>
    </submittedName>
</protein>
<accession>A0A3T1DBE4</accession>
<dbReference type="EMBL" id="AP019400">
    <property type="protein sequence ID" value="BBI35364.1"/>
    <property type="molecule type" value="Genomic_DNA"/>
</dbReference>
<organism evidence="1 2">
    <name type="scientific">Cohnella abietis</name>
    <dbReference type="NCBI Taxonomy" id="2507935"/>
    <lineage>
        <taxon>Bacteria</taxon>
        <taxon>Bacillati</taxon>
        <taxon>Bacillota</taxon>
        <taxon>Bacilli</taxon>
        <taxon>Bacillales</taxon>
        <taxon>Paenibacillaceae</taxon>
        <taxon>Cohnella</taxon>
    </lineage>
</organism>
<gene>
    <name evidence="1" type="ORF">KCTCHS21_47630</name>
</gene>
<keyword evidence="2" id="KW-1185">Reference proteome</keyword>
<dbReference type="KEGG" id="cohn:KCTCHS21_47630"/>
<reference evidence="1 2" key="1">
    <citation type="submission" date="2019-01" db="EMBL/GenBank/DDBJ databases">
        <title>Complete genome sequence of Cohnella hallensis HS21 isolated from Korean fir (Abies koreana) rhizospheric soil.</title>
        <authorList>
            <person name="Jiang L."/>
            <person name="Kang S.W."/>
            <person name="Kim S."/>
            <person name="Jung J."/>
            <person name="Kim C.Y."/>
            <person name="Kim D.H."/>
            <person name="Kim S.W."/>
            <person name="Lee J."/>
        </authorList>
    </citation>
    <scope>NUCLEOTIDE SEQUENCE [LARGE SCALE GENOMIC DNA]</scope>
    <source>
        <strain evidence="1 2">HS21</strain>
    </source>
</reference>
<evidence type="ECO:0000313" key="2">
    <source>
        <dbReference type="Proteomes" id="UP000289856"/>
    </source>
</evidence>
<evidence type="ECO:0000313" key="1">
    <source>
        <dbReference type="EMBL" id="BBI35364.1"/>
    </source>
</evidence>
<proteinExistence type="predicted"/>
<dbReference type="Proteomes" id="UP000289856">
    <property type="component" value="Chromosome"/>
</dbReference>